<dbReference type="InterPro" id="IPR001034">
    <property type="entry name" value="DeoR_HTH"/>
</dbReference>
<keyword evidence="5" id="KW-0804">Transcription</keyword>
<dbReference type="GO" id="GO:0003700">
    <property type="term" value="F:DNA-binding transcription factor activity"/>
    <property type="evidence" value="ECO:0007669"/>
    <property type="project" value="InterPro"/>
</dbReference>
<dbReference type="Proteomes" id="UP000051324">
    <property type="component" value="Unassembled WGS sequence"/>
</dbReference>
<dbReference type="PANTHER" id="PTHR30363:SF4">
    <property type="entry name" value="GLYCEROL-3-PHOSPHATE REGULON REPRESSOR"/>
    <property type="match status" value="1"/>
</dbReference>
<evidence type="ECO:0000256" key="6">
    <source>
        <dbReference type="ARBA" id="ARBA00024937"/>
    </source>
</evidence>
<dbReference type="InterPro" id="IPR036388">
    <property type="entry name" value="WH-like_DNA-bd_sf"/>
</dbReference>
<dbReference type="GO" id="GO:0003677">
    <property type="term" value="F:DNA binding"/>
    <property type="evidence" value="ECO:0007669"/>
    <property type="project" value="UniProtKB-KW"/>
</dbReference>
<protein>
    <recommendedName>
        <fullName evidence="1">Lactose phosphotransferase system repressor</fullName>
    </recommendedName>
</protein>
<dbReference type="SMART" id="SM01134">
    <property type="entry name" value="DeoRC"/>
    <property type="match status" value="1"/>
</dbReference>
<proteinExistence type="predicted"/>
<sequence length="256" mass="29450">MNIMKRQQQRIEKMLAILEENQHIHIKKLEELVGTSTSTLRRDLIELEKSGMVKRTFGFVTLLKKNNIEFTTTYREAQNAEEKNKISYFATKLINSSDAVFIDTSTTCQYILEHLTKQTNLKIITNNLAIAQKGRLQSNLHIFLAGGALMPYSNSFLGTDTLKYLANFHARLVFFSCNSISEKGIFMADMEQTRCKQIMLENADISVLLVDHTKFRQDTDFIKMAPLHKLDVIITDQKPKESFLKLCQNSDVKVIY</sequence>
<dbReference type="SUPFAM" id="SSF46785">
    <property type="entry name" value="Winged helix' DNA-binding domain"/>
    <property type="match status" value="1"/>
</dbReference>
<dbReference type="InterPro" id="IPR037171">
    <property type="entry name" value="NagB/RpiA_transferase-like"/>
</dbReference>
<organism evidence="8 9">
    <name type="scientific">Ligilactobacillus apodemi DSM 16634 = JCM 16172</name>
    <dbReference type="NCBI Taxonomy" id="1423724"/>
    <lineage>
        <taxon>Bacteria</taxon>
        <taxon>Bacillati</taxon>
        <taxon>Bacillota</taxon>
        <taxon>Bacilli</taxon>
        <taxon>Lactobacillales</taxon>
        <taxon>Lactobacillaceae</taxon>
        <taxon>Ligilactobacillus</taxon>
    </lineage>
</organism>
<evidence type="ECO:0000256" key="5">
    <source>
        <dbReference type="ARBA" id="ARBA00023163"/>
    </source>
</evidence>
<accession>A0A0R1TYD8</accession>
<keyword evidence="4" id="KW-0238">DNA-binding</keyword>
<dbReference type="SUPFAM" id="SSF100950">
    <property type="entry name" value="NagB/RpiA/CoA transferase-like"/>
    <property type="match status" value="1"/>
</dbReference>
<dbReference type="Pfam" id="PF00455">
    <property type="entry name" value="DeoRC"/>
    <property type="match status" value="1"/>
</dbReference>
<name>A0A0R1TYD8_9LACO</name>
<comment type="function">
    <text evidence="6">Repressor of the lactose catabolism operon. Galactose-6-phosphate is the inducer.</text>
</comment>
<dbReference type="InterPro" id="IPR018356">
    <property type="entry name" value="Tscrpt_reg_HTH_DeoR_CS"/>
</dbReference>
<dbReference type="PANTHER" id="PTHR30363">
    <property type="entry name" value="HTH-TYPE TRANSCRIPTIONAL REGULATOR SRLR-RELATED"/>
    <property type="match status" value="1"/>
</dbReference>
<feature type="domain" description="HTH deoR-type" evidence="7">
    <location>
        <begin position="7"/>
        <end position="62"/>
    </location>
</feature>
<dbReference type="EMBL" id="AZFT01000053">
    <property type="protein sequence ID" value="KRL83816.1"/>
    <property type="molecule type" value="Genomic_DNA"/>
</dbReference>
<dbReference type="STRING" id="1423724.FC32_GL001078"/>
<dbReference type="InterPro" id="IPR050313">
    <property type="entry name" value="Carb_Metab_HTH_regulators"/>
</dbReference>
<dbReference type="PATRIC" id="fig|1423724.4.peg.1121"/>
<evidence type="ECO:0000259" key="7">
    <source>
        <dbReference type="PROSITE" id="PS51000"/>
    </source>
</evidence>
<evidence type="ECO:0000256" key="4">
    <source>
        <dbReference type="ARBA" id="ARBA00023125"/>
    </source>
</evidence>
<dbReference type="InterPro" id="IPR036390">
    <property type="entry name" value="WH_DNA-bd_sf"/>
</dbReference>
<keyword evidence="3" id="KW-0805">Transcription regulation</keyword>
<gene>
    <name evidence="8" type="ORF">FC32_GL001078</name>
</gene>
<evidence type="ECO:0000256" key="2">
    <source>
        <dbReference type="ARBA" id="ARBA00022491"/>
    </source>
</evidence>
<dbReference type="PROSITE" id="PS51000">
    <property type="entry name" value="HTH_DEOR_2"/>
    <property type="match status" value="1"/>
</dbReference>
<evidence type="ECO:0000256" key="1">
    <source>
        <dbReference type="ARBA" id="ARBA00021390"/>
    </source>
</evidence>
<dbReference type="eggNOG" id="COG1349">
    <property type="taxonomic scope" value="Bacteria"/>
</dbReference>
<dbReference type="Pfam" id="PF08220">
    <property type="entry name" value="HTH_DeoR"/>
    <property type="match status" value="1"/>
</dbReference>
<dbReference type="SMART" id="SM00420">
    <property type="entry name" value="HTH_DEOR"/>
    <property type="match status" value="1"/>
</dbReference>
<dbReference type="Gene3D" id="3.40.50.1360">
    <property type="match status" value="1"/>
</dbReference>
<evidence type="ECO:0000256" key="3">
    <source>
        <dbReference type="ARBA" id="ARBA00023015"/>
    </source>
</evidence>
<dbReference type="AlphaFoldDB" id="A0A0R1TYD8"/>
<keyword evidence="9" id="KW-1185">Reference proteome</keyword>
<comment type="caution">
    <text evidence="8">The sequence shown here is derived from an EMBL/GenBank/DDBJ whole genome shotgun (WGS) entry which is preliminary data.</text>
</comment>
<reference evidence="8 9" key="1">
    <citation type="journal article" date="2015" name="Genome Announc.">
        <title>Expanding the biotechnology potential of lactobacilli through comparative genomics of 213 strains and associated genera.</title>
        <authorList>
            <person name="Sun Z."/>
            <person name="Harris H.M."/>
            <person name="McCann A."/>
            <person name="Guo C."/>
            <person name="Argimon S."/>
            <person name="Zhang W."/>
            <person name="Yang X."/>
            <person name="Jeffery I.B."/>
            <person name="Cooney J.C."/>
            <person name="Kagawa T.F."/>
            <person name="Liu W."/>
            <person name="Song Y."/>
            <person name="Salvetti E."/>
            <person name="Wrobel A."/>
            <person name="Rasinkangas P."/>
            <person name="Parkhill J."/>
            <person name="Rea M.C."/>
            <person name="O'Sullivan O."/>
            <person name="Ritari J."/>
            <person name="Douillard F.P."/>
            <person name="Paul Ross R."/>
            <person name="Yang R."/>
            <person name="Briner A.E."/>
            <person name="Felis G.E."/>
            <person name="de Vos W.M."/>
            <person name="Barrangou R."/>
            <person name="Klaenhammer T.R."/>
            <person name="Caufield P.W."/>
            <person name="Cui Y."/>
            <person name="Zhang H."/>
            <person name="O'Toole P.W."/>
        </authorList>
    </citation>
    <scope>NUCLEOTIDE SEQUENCE [LARGE SCALE GENOMIC DNA]</scope>
    <source>
        <strain evidence="8 9">DSM 16634</strain>
    </source>
</reference>
<evidence type="ECO:0000313" key="9">
    <source>
        <dbReference type="Proteomes" id="UP000051324"/>
    </source>
</evidence>
<keyword evidence="2" id="KW-0678">Repressor</keyword>
<evidence type="ECO:0000313" key="8">
    <source>
        <dbReference type="EMBL" id="KRL83816.1"/>
    </source>
</evidence>
<dbReference type="PROSITE" id="PS00894">
    <property type="entry name" value="HTH_DEOR_1"/>
    <property type="match status" value="1"/>
</dbReference>
<dbReference type="InterPro" id="IPR014036">
    <property type="entry name" value="DeoR-like_C"/>
</dbReference>
<dbReference type="Gene3D" id="1.10.10.10">
    <property type="entry name" value="Winged helix-like DNA-binding domain superfamily/Winged helix DNA-binding domain"/>
    <property type="match status" value="1"/>
</dbReference>